<reference evidence="1 2" key="1">
    <citation type="submission" date="2014-07" db="EMBL/GenBank/DDBJ databases">
        <authorList>
            <person name="Pisani N.G."/>
            <person name="Newman J.D."/>
        </authorList>
    </citation>
    <scope>NUCLEOTIDE SEQUENCE [LARGE SCALE GENOMIC DNA]</scope>
    <source>
        <strain evidence="1 2">LMG 24720</strain>
    </source>
</reference>
<keyword evidence="2" id="KW-1185">Reference proteome</keyword>
<organism evidence="1 2">
    <name type="scientific">Kaistella antarctica</name>
    <dbReference type="NCBI Taxonomy" id="266748"/>
    <lineage>
        <taxon>Bacteria</taxon>
        <taxon>Pseudomonadati</taxon>
        <taxon>Bacteroidota</taxon>
        <taxon>Flavobacteriia</taxon>
        <taxon>Flavobacteriales</taxon>
        <taxon>Weeksellaceae</taxon>
        <taxon>Chryseobacterium group</taxon>
        <taxon>Kaistella</taxon>
    </lineage>
</organism>
<gene>
    <name evidence="1" type="ORF">HY04_14845</name>
</gene>
<comment type="caution">
    <text evidence="1">The sequence shown here is derived from an EMBL/GenBank/DDBJ whole genome shotgun (WGS) entry which is preliminary data.</text>
</comment>
<accession>A0ABR4TUW5</accession>
<sequence>MFCVLSCAQNEKLGYKKLNLETFNFDKKMDDYFSKEKFLQKDTLELDYDSTKIVNTYMTFGDSLSFYGETFFNGIVIIQDENKQLMAIKTSFRHDNNIVPLTQFIGELTTKYGNPEIVNRKNIDSDYTSCYWQLSDRMIIVNSVFNSKLYYLKLTNELKDKISLRTELFIVKKDFQEKLIGKTHRGEWMNLDLQN</sequence>
<proteinExistence type="predicted"/>
<protein>
    <submittedName>
        <fullName evidence="1">Uncharacterized protein</fullName>
    </submittedName>
</protein>
<name>A0ABR4TUW5_9FLAO</name>
<dbReference type="Proteomes" id="UP000028349">
    <property type="component" value="Unassembled WGS sequence"/>
</dbReference>
<dbReference type="EMBL" id="JPEP01000003">
    <property type="protein sequence ID" value="KEY17722.1"/>
    <property type="molecule type" value="Genomic_DNA"/>
</dbReference>
<evidence type="ECO:0000313" key="1">
    <source>
        <dbReference type="EMBL" id="KEY17722.1"/>
    </source>
</evidence>
<evidence type="ECO:0000313" key="2">
    <source>
        <dbReference type="Proteomes" id="UP000028349"/>
    </source>
</evidence>